<evidence type="ECO:0000259" key="3">
    <source>
        <dbReference type="PROSITE" id="PS51321"/>
    </source>
</evidence>
<dbReference type="InterPro" id="IPR043151">
    <property type="entry name" value="BAH_sf"/>
</dbReference>
<dbReference type="GO" id="GO:0003682">
    <property type="term" value="F:chromatin binding"/>
    <property type="evidence" value="ECO:0007669"/>
    <property type="project" value="InterPro"/>
</dbReference>
<dbReference type="InterPro" id="IPR003618">
    <property type="entry name" value="TFIIS_cen_dom"/>
</dbReference>
<feature type="region of interest" description="Disordered" evidence="1">
    <location>
        <begin position="1"/>
        <end position="52"/>
    </location>
</feature>
<dbReference type="Pfam" id="PF01426">
    <property type="entry name" value="BAH"/>
    <property type="match status" value="1"/>
</dbReference>
<evidence type="ECO:0000259" key="2">
    <source>
        <dbReference type="PROSITE" id="PS51038"/>
    </source>
</evidence>
<protein>
    <submittedName>
        <fullName evidence="4">Uncharacterized protein</fullName>
    </submittedName>
</protein>
<comment type="caution">
    <text evidence="4">The sequence shown here is derived from an EMBL/GenBank/DDBJ whole genome shotgun (WGS) entry which is preliminary data.</text>
</comment>
<reference evidence="4" key="2">
    <citation type="journal article" date="2022" name="Hortic Res">
        <title>The genome of Dioscorea zingiberensis sheds light on the biosynthesis, origin and evolution of the medicinally important diosgenin saponins.</title>
        <authorList>
            <person name="Li Y."/>
            <person name="Tan C."/>
            <person name="Li Z."/>
            <person name="Guo J."/>
            <person name="Li S."/>
            <person name="Chen X."/>
            <person name="Wang C."/>
            <person name="Dai X."/>
            <person name="Yang H."/>
            <person name="Song W."/>
            <person name="Hou L."/>
            <person name="Xu J."/>
            <person name="Tong Z."/>
            <person name="Xu A."/>
            <person name="Yuan X."/>
            <person name="Wang W."/>
            <person name="Yang Q."/>
            <person name="Chen L."/>
            <person name="Sun Z."/>
            <person name="Wang K."/>
            <person name="Pan B."/>
            <person name="Chen J."/>
            <person name="Bao Y."/>
            <person name="Liu F."/>
            <person name="Qi X."/>
            <person name="Gang D.R."/>
            <person name="Wen J."/>
            <person name="Li J."/>
        </authorList>
    </citation>
    <scope>NUCLEOTIDE SEQUENCE</scope>
    <source>
        <strain evidence="4">Dzin_1.0</strain>
    </source>
</reference>
<dbReference type="PANTHER" id="PTHR46871:SF1">
    <property type="entry name" value="BROMO-ADJACENT HOMOLOGY (BAH) DOMAIN-CONTAINING PROTEIN"/>
    <property type="match status" value="1"/>
</dbReference>
<feature type="domain" description="BAH" evidence="2">
    <location>
        <begin position="78"/>
        <end position="197"/>
    </location>
</feature>
<feature type="compositionally biased region" description="Basic and acidic residues" evidence="1">
    <location>
        <begin position="14"/>
        <end position="30"/>
    </location>
</feature>
<gene>
    <name evidence="4" type="ORF">J5N97_023593</name>
</gene>
<proteinExistence type="predicted"/>
<keyword evidence="5" id="KW-1185">Reference proteome</keyword>
<dbReference type="InterPro" id="IPR001025">
    <property type="entry name" value="BAH_dom"/>
</dbReference>
<dbReference type="InterPro" id="IPR036575">
    <property type="entry name" value="TFIIS_cen_dom_sf"/>
</dbReference>
<dbReference type="AlphaFoldDB" id="A0A9D5H7Z1"/>
<dbReference type="PROSITE" id="PS51321">
    <property type="entry name" value="TFIIS_CENTRAL"/>
    <property type="match status" value="1"/>
</dbReference>
<dbReference type="SMART" id="SM00510">
    <property type="entry name" value="TFS2M"/>
    <property type="match status" value="1"/>
</dbReference>
<dbReference type="SMART" id="SM00439">
    <property type="entry name" value="BAH"/>
    <property type="match status" value="1"/>
</dbReference>
<accession>A0A9D5H7Z1</accession>
<dbReference type="EMBL" id="JAGGNH010000007">
    <property type="protein sequence ID" value="KAJ0966676.1"/>
    <property type="molecule type" value="Genomic_DNA"/>
</dbReference>
<dbReference type="PANTHER" id="PTHR46871">
    <property type="entry name" value="BROMO-ADJACENT HOMOLOGY (BAH) DOMAIN-CONTAINING PROTEIN"/>
    <property type="match status" value="1"/>
</dbReference>
<dbReference type="GO" id="GO:0006351">
    <property type="term" value="P:DNA-templated transcription"/>
    <property type="evidence" value="ECO:0007669"/>
    <property type="project" value="InterPro"/>
</dbReference>
<dbReference type="Gene3D" id="2.30.30.490">
    <property type="match status" value="1"/>
</dbReference>
<name>A0A9D5H7Z1_9LILI</name>
<evidence type="ECO:0000256" key="1">
    <source>
        <dbReference type="SAM" id="MobiDB-lite"/>
    </source>
</evidence>
<sequence length="523" mass="58629">MAKRGVSGDEDDYGGDRKEYRKPENLKDDGGEFETNGEEAEDGRDGEEAAKPIGLAVRVSGKGRNKKTHFESFEYYGNVYKLDDNVLLSPESTKEKPYIAIIKDITQDVNGSVMVTGQWFYRPEEAAKEGGGTWQGRDTREIYFSFHIDEVPAESVMHKCVVHFIPIHKQLPIRTEYPGFVVQKVYDILQRKLWKLNEYNHEDGKQHEINLLVNKTRERLGELPDIVEDAPASQNDRLKSKFHLKGQNIPPINTVRTGGTVISEQPVKADTPGASVSDMSKYLTILADFKAKTGHTYRDKWLAKLLQGIEASCNSKENMLAEKRTDENGTGFGRIYWPGSAVFAIVALEKASFDALGSDFHKYNQKMRQLDFNLKNNGVLARRLLSKELEPVVIINMSPNELKDGFTAEEKTSREPEVSRKMQMTDARCSRCTEKRVGVADIIHTGRLSDRYQLECHGCGHTWYASQDVISSLTTDAPTTMQNPGPSPPATVKLEDAEKIPATIVPQSCTVASMPGLDKHEPT</sequence>
<dbReference type="Pfam" id="PF07500">
    <property type="entry name" value="TFIIS_M"/>
    <property type="match status" value="1"/>
</dbReference>
<reference evidence="4" key="1">
    <citation type="submission" date="2021-03" db="EMBL/GenBank/DDBJ databases">
        <authorList>
            <person name="Li Z."/>
            <person name="Yang C."/>
        </authorList>
    </citation>
    <scope>NUCLEOTIDE SEQUENCE</scope>
    <source>
        <strain evidence="4">Dzin_1.0</strain>
        <tissue evidence="4">Leaf</tissue>
    </source>
</reference>
<dbReference type="SUPFAM" id="SSF46942">
    <property type="entry name" value="Elongation factor TFIIS domain 2"/>
    <property type="match status" value="1"/>
</dbReference>
<dbReference type="Proteomes" id="UP001085076">
    <property type="component" value="Miscellaneous, Linkage group lg07"/>
</dbReference>
<dbReference type="PROSITE" id="PS51038">
    <property type="entry name" value="BAH"/>
    <property type="match status" value="1"/>
</dbReference>
<evidence type="ECO:0000313" key="5">
    <source>
        <dbReference type="Proteomes" id="UP001085076"/>
    </source>
</evidence>
<dbReference type="OrthoDB" id="1922186at2759"/>
<evidence type="ECO:0000313" key="4">
    <source>
        <dbReference type="EMBL" id="KAJ0966676.1"/>
    </source>
</evidence>
<dbReference type="Gene3D" id="1.10.472.30">
    <property type="entry name" value="Transcription elongation factor S-II, central domain"/>
    <property type="match status" value="1"/>
</dbReference>
<organism evidence="4 5">
    <name type="scientific">Dioscorea zingiberensis</name>
    <dbReference type="NCBI Taxonomy" id="325984"/>
    <lineage>
        <taxon>Eukaryota</taxon>
        <taxon>Viridiplantae</taxon>
        <taxon>Streptophyta</taxon>
        <taxon>Embryophyta</taxon>
        <taxon>Tracheophyta</taxon>
        <taxon>Spermatophyta</taxon>
        <taxon>Magnoliopsida</taxon>
        <taxon>Liliopsida</taxon>
        <taxon>Dioscoreales</taxon>
        <taxon>Dioscoreaceae</taxon>
        <taxon>Dioscorea</taxon>
    </lineage>
</organism>
<feature type="domain" description="TFIIS central" evidence="3">
    <location>
        <begin position="297"/>
        <end position="430"/>
    </location>
</feature>
<feature type="compositionally biased region" description="Acidic residues" evidence="1">
    <location>
        <begin position="31"/>
        <end position="45"/>
    </location>
</feature>